<name>A0A9J6PJ14_9PROT</name>
<evidence type="ECO:0000256" key="3">
    <source>
        <dbReference type="ARBA" id="ARBA00022576"/>
    </source>
</evidence>
<dbReference type="PANTHER" id="PTHR43094:SF1">
    <property type="entry name" value="AMINOTRANSFERASE CLASS-III"/>
    <property type="match status" value="1"/>
</dbReference>
<evidence type="ECO:0000256" key="4">
    <source>
        <dbReference type="ARBA" id="ARBA00022679"/>
    </source>
</evidence>
<dbReference type="Proteomes" id="UP001055804">
    <property type="component" value="Unassembled WGS sequence"/>
</dbReference>
<dbReference type="PIRSF" id="PIRSF000521">
    <property type="entry name" value="Transaminase_4ab_Lys_Orn"/>
    <property type="match status" value="1"/>
</dbReference>
<dbReference type="Pfam" id="PF00202">
    <property type="entry name" value="Aminotran_3"/>
    <property type="match status" value="1"/>
</dbReference>
<dbReference type="SUPFAM" id="SSF53383">
    <property type="entry name" value="PLP-dependent transferases"/>
    <property type="match status" value="1"/>
</dbReference>
<comment type="caution">
    <text evidence="7">The sequence shown here is derived from an EMBL/GenBank/DDBJ whole genome shotgun (WGS) entry which is preliminary data.</text>
</comment>
<keyword evidence="5 6" id="KW-0663">Pyridoxal phosphate</keyword>
<dbReference type="FunFam" id="3.40.640.10:FF:000014">
    <property type="entry name" value="Adenosylmethionine-8-amino-7-oxononanoate aminotransferase, probable"/>
    <property type="match status" value="1"/>
</dbReference>
<dbReference type="AlphaFoldDB" id="A0A9J6PJ14"/>
<sequence length="474" mass="51532">MTVMPPNDTVLTPQETARLRALDARHHMHPFSDQAALAAQGARIFTRAKGCYLWDSEGRRYLDGMAGLWCVQVGYGREELVEAAARTMRDLSYYNTFFQCSHPYATELAARIAEKTPKGLDYVMFAGSGSEANDTALKMARFYWTARGEPNRQWVVARVRAYHGVTLAAASVSGLEPMYAQFGNPVIPTLRMMAPYWYGPGIEGGMSPDEFGLTAARQIEKAIEAAGPGKIGTMIAEPIQGAGGLLIPPDTYWPEVQRLCAEHDILLIADEVVSGFGRTGHWFGSQLFDIQPDIMTMAKGLTSGYVPMSATVMGPKVADAVRNAGTEVAHGYTYSGHPVTAAVALANLEVIEREGLVERVRDDIGPYFQEQLRTLSGLPHVGEIRGVGLLGAIELVRETEPRRFFDPLGRMGLAVRNHATANGLIMRAVGDTLILSPPFVISHAEVDELIALARKAILAGADDYAGGRIQGLPR</sequence>
<keyword evidence="8" id="KW-1185">Reference proteome</keyword>
<dbReference type="PANTHER" id="PTHR43094">
    <property type="entry name" value="AMINOTRANSFERASE"/>
    <property type="match status" value="1"/>
</dbReference>
<dbReference type="NCBIfam" id="NF005682">
    <property type="entry name" value="PRK07480.1"/>
    <property type="match status" value="1"/>
</dbReference>
<evidence type="ECO:0000313" key="8">
    <source>
        <dbReference type="Proteomes" id="UP001055804"/>
    </source>
</evidence>
<evidence type="ECO:0000313" key="7">
    <source>
        <dbReference type="EMBL" id="MCP1336543.1"/>
    </source>
</evidence>
<comment type="similarity">
    <text evidence="2 6">Belongs to the class-III pyridoxal-phosphate-dependent aminotransferase family.</text>
</comment>
<evidence type="ECO:0000256" key="6">
    <source>
        <dbReference type="RuleBase" id="RU003560"/>
    </source>
</evidence>
<evidence type="ECO:0000256" key="1">
    <source>
        <dbReference type="ARBA" id="ARBA00001933"/>
    </source>
</evidence>
<dbReference type="EMBL" id="JAMZFT010000002">
    <property type="protein sequence ID" value="MCP1336543.1"/>
    <property type="molecule type" value="Genomic_DNA"/>
</dbReference>
<dbReference type="GO" id="GO:0008483">
    <property type="term" value="F:transaminase activity"/>
    <property type="evidence" value="ECO:0007669"/>
    <property type="project" value="UniProtKB-KW"/>
</dbReference>
<keyword evidence="3 7" id="KW-0032">Aminotransferase</keyword>
<dbReference type="InterPro" id="IPR005814">
    <property type="entry name" value="Aminotrans_3"/>
</dbReference>
<dbReference type="InterPro" id="IPR015422">
    <property type="entry name" value="PyrdxlP-dep_Trfase_small"/>
</dbReference>
<dbReference type="PROSITE" id="PS00600">
    <property type="entry name" value="AA_TRANSFER_CLASS_3"/>
    <property type="match status" value="1"/>
</dbReference>
<accession>A0A9J6PJ14</accession>
<dbReference type="InterPro" id="IPR015421">
    <property type="entry name" value="PyrdxlP-dep_Trfase_major"/>
</dbReference>
<evidence type="ECO:0000256" key="2">
    <source>
        <dbReference type="ARBA" id="ARBA00008954"/>
    </source>
</evidence>
<reference evidence="7" key="1">
    <citation type="submission" date="2022-06" db="EMBL/GenBank/DDBJ databases">
        <title>Isolation and Genomics of Futiania mangrovii gen. nov., sp. nov., a Rare and Metabolically-versatile member in the Class Alphaproteobacteria.</title>
        <authorList>
            <person name="Liu L."/>
            <person name="Huang W.-C."/>
            <person name="Pan J."/>
            <person name="Li J."/>
            <person name="Huang Y."/>
            <person name="Du H."/>
            <person name="Liu Y."/>
            <person name="Li M."/>
        </authorList>
    </citation>
    <scope>NUCLEOTIDE SEQUENCE</scope>
    <source>
        <strain evidence="7">FT118</strain>
    </source>
</reference>
<dbReference type="GO" id="GO:0030170">
    <property type="term" value="F:pyridoxal phosphate binding"/>
    <property type="evidence" value="ECO:0007669"/>
    <property type="project" value="InterPro"/>
</dbReference>
<keyword evidence="4" id="KW-0808">Transferase</keyword>
<proteinExistence type="inferred from homology"/>
<dbReference type="Gene3D" id="3.90.1150.10">
    <property type="entry name" value="Aspartate Aminotransferase, domain 1"/>
    <property type="match status" value="1"/>
</dbReference>
<dbReference type="InterPro" id="IPR049704">
    <property type="entry name" value="Aminotrans_3_PPA_site"/>
</dbReference>
<dbReference type="InterPro" id="IPR015424">
    <property type="entry name" value="PyrdxlP-dep_Trfase"/>
</dbReference>
<evidence type="ECO:0000256" key="5">
    <source>
        <dbReference type="ARBA" id="ARBA00022898"/>
    </source>
</evidence>
<gene>
    <name evidence="7" type="ORF">NJQ99_09000</name>
</gene>
<dbReference type="RefSeq" id="WP_269332498.1">
    <property type="nucleotide sequence ID" value="NZ_JAMZFT010000002.1"/>
</dbReference>
<comment type="cofactor">
    <cofactor evidence="1">
        <name>pyridoxal 5'-phosphate</name>
        <dbReference type="ChEBI" id="CHEBI:597326"/>
    </cofactor>
</comment>
<dbReference type="CDD" id="cd00610">
    <property type="entry name" value="OAT_like"/>
    <property type="match status" value="1"/>
</dbReference>
<protein>
    <submittedName>
        <fullName evidence="7">Aminotransferase</fullName>
    </submittedName>
</protein>
<organism evidence="7 8">
    <name type="scientific">Futiania mangrovi</name>
    <dbReference type="NCBI Taxonomy" id="2959716"/>
    <lineage>
        <taxon>Bacteria</taxon>
        <taxon>Pseudomonadati</taxon>
        <taxon>Pseudomonadota</taxon>
        <taxon>Alphaproteobacteria</taxon>
        <taxon>Futianiales</taxon>
        <taxon>Futianiaceae</taxon>
        <taxon>Futiania</taxon>
    </lineage>
</organism>
<dbReference type="Gene3D" id="3.40.640.10">
    <property type="entry name" value="Type I PLP-dependent aspartate aminotransferase-like (Major domain)"/>
    <property type="match status" value="1"/>
</dbReference>